<feature type="transmembrane region" description="Helical" evidence="1">
    <location>
        <begin position="55"/>
        <end position="75"/>
    </location>
</feature>
<evidence type="ECO:0000313" key="2">
    <source>
        <dbReference type="EMBL" id="QRC94874.1"/>
    </source>
</evidence>
<keyword evidence="3" id="KW-1185">Reference proteome</keyword>
<dbReference type="Proteomes" id="UP000663193">
    <property type="component" value="Chromosome 5"/>
</dbReference>
<dbReference type="VEuPathDB" id="FungiDB:JI435_026180"/>
<sequence>MTGHDDMVAYAHNVSLRFTSVILAKHGGRTLFLQWLRAPGALAIRSIWLGPMDDLAFGPMAFPTLLVFLYISALVGTRCSTIFCFLLNARIDVACCTLYRCLHTPSPYHDSMTNITIGRRASGVYGFSDTGSS</sequence>
<organism evidence="2 3">
    <name type="scientific">Phaeosphaeria nodorum (strain SN15 / ATCC MYA-4574 / FGSC 10173)</name>
    <name type="common">Glume blotch fungus</name>
    <name type="synonym">Parastagonospora nodorum</name>
    <dbReference type="NCBI Taxonomy" id="321614"/>
    <lineage>
        <taxon>Eukaryota</taxon>
        <taxon>Fungi</taxon>
        <taxon>Dikarya</taxon>
        <taxon>Ascomycota</taxon>
        <taxon>Pezizomycotina</taxon>
        <taxon>Dothideomycetes</taxon>
        <taxon>Pleosporomycetidae</taxon>
        <taxon>Pleosporales</taxon>
        <taxon>Pleosporineae</taxon>
        <taxon>Phaeosphaeriaceae</taxon>
        <taxon>Parastagonospora</taxon>
    </lineage>
</organism>
<proteinExistence type="predicted"/>
<keyword evidence="1" id="KW-1133">Transmembrane helix</keyword>
<evidence type="ECO:0000256" key="1">
    <source>
        <dbReference type="SAM" id="Phobius"/>
    </source>
</evidence>
<accession>A0A7U2HYB5</accession>
<keyword evidence="1" id="KW-0812">Transmembrane</keyword>
<keyword evidence="1" id="KW-0472">Membrane</keyword>
<protein>
    <submittedName>
        <fullName evidence="2">Uncharacterized protein</fullName>
    </submittedName>
</protein>
<reference evidence="3" key="1">
    <citation type="journal article" date="2021" name="BMC Genomics">
        <title>Chromosome-level genome assembly and manually-curated proteome of model necrotroph Parastagonospora nodorum Sn15 reveals a genome-wide trove of candidate effector homologs, and redundancy of virulence-related functions within an accessory chromosome.</title>
        <authorList>
            <person name="Bertazzoni S."/>
            <person name="Jones D.A.B."/>
            <person name="Phan H.T."/>
            <person name="Tan K.-C."/>
            <person name="Hane J.K."/>
        </authorList>
    </citation>
    <scope>NUCLEOTIDE SEQUENCE [LARGE SCALE GENOMIC DNA]</scope>
    <source>
        <strain evidence="3">SN15 / ATCC MYA-4574 / FGSC 10173)</strain>
    </source>
</reference>
<gene>
    <name evidence="2" type="ORF">JI435_026180</name>
</gene>
<evidence type="ECO:0000313" key="3">
    <source>
        <dbReference type="Proteomes" id="UP000663193"/>
    </source>
</evidence>
<dbReference type="AlphaFoldDB" id="A0A7U2HYB5"/>
<dbReference type="EMBL" id="CP069027">
    <property type="protein sequence ID" value="QRC94874.1"/>
    <property type="molecule type" value="Genomic_DNA"/>
</dbReference>
<name>A0A7U2HYB5_PHANO</name>